<dbReference type="AlphaFoldDB" id="A0A6C0ILR7"/>
<organism evidence="1">
    <name type="scientific">viral metagenome</name>
    <dbReference type="NCBI Taxonomy" id="1070528"/>
    <lineage>
        <taxon>unclassified sequences</taxon>
        <taxon>metagenomes</taxon>
        <taxon>organismal metagenomes</taxon>
    </lineage>
</organism>
<proteinExistence type="predicted"/>
<accession>A0A6C0ILR7</accession>
<evidence type="ECO:0000313" key="1">
    <source>
        <dbReference type="EMBL" id="QHT92473.1"/>
    </source>
</evidence>
<sequence length="105" mass="11358">MFRLLITFCAILSLFTINTADAANQTHIHAAPCTSFTVSSGTGCAWMCTYCANQLGTNNYYFTDGVCTYQPLSWSQGLEQRWYQTGGCVGNPIAGQLYTCCAVGA</sequence>
<dbReference type="EMBL" id="MN740185">
    <property type="protein sequence ID" value="QHT92473.1"/>
    <property type="molecule type" value="Genomic_DNA"/>
</dbReference>
<protein>
    <submittedName>
        <fullName evidence="1">Uncharacterized protein</fullName>
    </submittedName>
</protein>
<name>A0A6C0ILR7_9ZZZZ</name>
<reference evidence="1" key="1">
    <citation type="journal article" date="2020" name="Nature">
        <title>Giant virus diversity and host interactions through global metagenomics.</title>
        <authorList>
            <person name="Schulz F."/>
            <person name="Roux S."/>
            <person name="Paez-Espino D."/>
            <person name="Jungbluth S."/>
            <person name="Walsh D.A."/>
            <person name="Denef V.J."/>
            <person name="McMahon K.D."/>
            <person name="Konstantinidis K.T."/>
            <person name="Eloe-Fadrosh E.A."/>
            <person name="Kyrpides N.C."/>
            <person name="Woyke T."/>
        </authorList>
    </citation>
    <scope>NUCLEOTIDE SEQUENCE</scope>
    <source>
        <strain evidence="1">GVMAG-M-3300023184-88</strain>
    </source>
</reference>